<keyword evidence="2" id="KW-1185">Reference proteome</keyword>
<evidence type="ECO:0000313" key="1">
    <source>
        <dbReference type="EMBL" id="KAI3355024.1"/>
    </source>
</evidence>
<evidence type="ECO:0000313" key="2">
    <source>
        <dbReference type="Proteomes" id="UP000831701"/>
    </source>
</evidence>
<feature type="non-terminal residue" evidence="1">
    <location>
        <position position="1"/>
    </location>
</feature>
<name>A0ACB8VHH7_9TELE</name>
<gene>
    <name evidence="1" type="ORF">L3Q82_017848</name>
</gene>
<accession>A0ACB8VHH7</accession>
<comment type="caution">
    <text evidence="1">The sequence shown here is derived from an EMBL/GenBank/DDBJ whole genome shotgun (WGS) entry which is preliminary data.</text>
</comment>
<dbReference type="EMBL" id="CM041551">
    <property type="protein sequence ID" value="KAI3355024.1"/>
    <property type="molecule type" value="Genomic_DNA"/>
</dbReference>
<reference evidence="1" key="1">
    <citation type="submission" date="2022-04" db="EMBL/GenBank/DDBJ databases">
        <title>Jade perch genome.</title>
        <authorList>
            <person name="Chao B."/>
        </authorList>
    </citation>
    <scope>NUCLEOTIDE SEQUENCE</scope>
    <source>
        <strain evidence="1">CB-2022</strain>
    </source>
</reference>
<dbReference type="Proteomes" id="UP000831701">
    <property type="component" value="Chromosome 21"/>
</dbReference>
<sequence length="656" mass="73181">GAGGTASTQQLQVTLDHSVELVLCNALLALLLFDSVMDILNLWNDDPEEVLLDLGFGCDEPDLSGRIPARFINYQSQAKGINLQVFLEAQKNRLDLENPDVNNRFRQLEVLQQVTTVFSSFVESSSSSALRAHMGKDLPPEAWERRKRMGMLFRRASKKSLSHVHNYNTQDLTTPPVTSPPCDAPEKLQPPSILGDKKVPLNRVRPGLRESMCPLAEEQGVGPDPQSQPQVVSLIAQEAALRPWPLREGHPMKVSTFLHRKKNPGQARESFEMEEASAQGEPALVCEKYRAPVADLQILVFFSKCQSSSTVLGSEHRAHPQATFMKSVPDCLGRDIHTSGPLESHFHAKLINVVLFHISFQIHSFDDCSVTGIHTGGAENVVRGVIRTNSCQSDSSGFLEEPFIPTLSQQASPGPDILKRNGMGDVEDETDTVQTREAAVYISDTESSAGQQVEPEESDFFTDYLSHVLVWVTWCSLVELEEMMWCLQKFRSVLRHMEEQLSEDQAAVYGSLSDQDREKVQDIEELRRAVKQEAGELEMQLNELTHHYDDSLKMKMHRLLDEQALLCSQLRVFLPGVSPAPNRTVATQCCLLPWIPPVDRQSGLVSSWSTWNVDSPRHSPPGSESICEGLGCSPTKTDRLDIVGFIQRVRTSLNDL</sequence>
<organism evidence="1 2">
    <name type="scientific">Scortum barcoo</name>
    <name type="common">barcoo grunter</name>
    <dbReference type="NCBI Taxonomy" id="214431"/>
    <lineage>
        <taxon>Eukaryota</taxon>
        <taxon>Metazoa</taxon>
        <taxon>Chordata</taxon>
        <taxon>Craniata</taxon>
        <taxon>Vertebrata</taxon>
        <taxon>Euteleostomi</taxon>
        <taxon>Actinopterygii</taxon>
        <taxon>Neopterygii</taxon>
        <taxon>Teleostei</taxon>
        <taxon>Neoteleostei</taxon>
        <taxon>Acanthomorphata</taxon>
        <taxon>Eupercaria</taxon>
        <taxon>Centrarchiformes</taxon>
        <taxon>Terapontoidei</taxon>
        <taxon>Terapontidae</taxon>
        <taxon>Scortum</taxon>
    </lineage>
</organism>
<protein>
    <submittedName>
        <fullName evidence="1">Uncharacterized protein</fullName>
    </submittedName>
</protein>
<proteinExistence type="predicted"/>